<feature type="compositionally biased region" description="Basic residues" evidence="1">
    <location>
        <begin position="1"/>
        <end position="10"/>
    </location>
</feature>
<gene>
    <name evidence="3" type="ORF">GCM10017557_78750</name>
</gene>
<keyword evidence="4" id="KW-1185">Reference proteome</keyword>
<evidence type="ECO:0000313" key="4">
    <source>
        <dbReference type="Proteomes" id="UP000516444"/>
    </source>
</evidence>
<feature type="domain" description="Methyltransferase" evidence="2">
    <location>
        <begin position="59"/>
        <end position="152"/>
    </location>
</feature>
<dbReference type="GO" id="GO:0008168">
    <property type="term" value="F:methyltransferase activity"/>
    <property type="evidence" value="ECO:0007669"/>
    <property type="project" value="UniProtKB-KW"/>
</dbReference>
<accession>A0A7G1PGJ7</accession>
<dbReference type="CDD" id="cd02440">
    <property type="entry name" value="AdoMet_MTases"/>
    <property type="match status" value="1"/>
</dbReference>
<dbReference type="KEGG" id="sgm:GCM10017557_78750"/>
<dbReference type="PANTHER" id="PTHR42912">
    <property type="entry name" value="METHYLTRANSFERASE"/>
    <property type="match status" value="1"/>
</dbReference>
<dbReference type="SUPFAM" id="SSF53335">
    <property type="entry name" value="S-adenosyl-L-methionine-dependent methyltransferases"/>
    <property type="match status" value="1"/>
</dbReference>
<dbReference type="Pfam" id="PF13649">
    <property type="entry name" value="Methyltransf_25"/>
    <property type="match status" value="1"/>
</dbReference>
<reference evidence="3 4" key="1">
    <citation type="journal article" date="2014" name="Int. J. Syst. Evol. Microbiol.">
        <title>Complete genome sequence of Corynebacterium casei LMG S-19264T (=DSM 44701T), isolated from a smear-ripened cheese.</title>
        <authorList>
            <consortium name="US DOE Joint Genome Institute (JGI-PGF)"/>
            <person name="Walter F."/>
            <person name="Albersmeier A."/>
            <person name="Kalinowski J."/>
            <person name="Ruckert C."/>
        </authorList>
    </citation>
    <scope>NUCLEOTIDE SEQUENCE [LARGE SCALE GENOMIC DNA]</scope>
    <source>
        <strain evidence="3 4">JCM 4677</strain>
    </source>
</reference>
<name>A0A7G1PGJ7_9ACTN</name>
<dbReference type="EMBL" id="AP023440">
    <property type="protein sequence ID" value="BCL33016.1"/>
    <property type="molecule type" value="Genomic_DNA"/>
</dbReference>
<dbReference type="Proteomes" id="UP000516444">
    <property type="component" value="Chromosome"/>
</dbReference>
<dbReference type="PANTHER" id="PTHR42912:SF93">
    <property type="entry name" value="N6-ADENOSINE-METHYLTRANSFERASE TMT1A"/>
    <property type="match status" value="1"/>
</dbReference>
<feature type="region of interest" description="Disordered" evidence="1">
    <location>
        <begin position="1"/>
        <end position="24"/>
    </location>
</feature>
<evidence type="ECO:0000259" key="2">
    <source>
        <dbReference type="Pfam" id="PF13649"/>
    </source>
</evidence>
<dbReference type="OrthoDB" id="9786503at2"/>
<dbReference type="RefSeq" id="WP_079103292.1">
    <property type="nucleotide sequence ID" value="NZ_AP023440.1"/>
</dbReference>
<protein>
    <submittedName>
        <fullName evidence="3">Methyltransferase</fullName>
    </submittedName>
</protein>
<proteinExistence type="predicted"/>
<dbReference type="InterPro" id="IPR050508">
    <property type="entry name" value="Methyltransf_Superfamily"/>
</dbReference>
<dbReference type="AlphaFoldDB" id="A0A7G1PGJ7"/>
<dbReference type="Gene3D" id="3.40.50.150">
    <property type="entry name" value="Vaccinia Virus protein VP39"/>
    <property type="match status" value="1"/>
</dbReference>
<keyword evidence="3" id="KW-0489">Methyltransferase</keyword>
<dbReference type="GO" id="GO:0032259">
    <property type="term" value="P:methylation"/>
    <property type="evidence" value="ECO:0007669"/>
    <property type="project" value="UniProtKB-KW"/>
</dbReference>
<dbReference type="InterPro" id="IPR029063">
    <property type="entry name" value="SAM-dependent_MTases_sf"/>
</dbReference>
<evidence type="ECO:0000313" key="3">
    <source>
        <dbReference type="EMBL" id="BCL33016.1"/>
    </source>
</evidence>
<evidence type="ECO:0000256" key="1">
    <source>
        <dbReference type="SAM" id="MobiDB-lite"/>
    </source>
</evidence>
<organism evidence="3 4">
    <name type="scientific">Streptomyces aurantiacus</name>
    <dbReference type="NCBI Taxonomy" id="47760"/>
    <lineage>
        <taxon>Bacteria</taxon>
        <taxon>Bacillati</taxon>
        <taxon>Actinomycetota</taxon>
        <taxon>Actinomycetes</taxon>
        <taxon>Kitasatosporales</taxon>
        <taxon>Streptomycetaceae</taxon>
        <taxon>Streptomyces</taxon>
        <taxon>Streptomyces aurantiacus group</taxon>
    </lineage>
</organism>
<dbReference type="InterPro" id="IPR041698">
    <property type="entry name" value="Methyltransf_25"/>
</dbReference>
<keyword evidence="3" id="KW-0808">Transferase</keyword>
<sequence length="226" mass="24080">MDTTRGRHPHTGSAGAANPPGDDAELFWEKHHSTRRIWGERANPLLVETAEPLAPGAALDLGCGAGGDTVWLARHGWQVTAVDISSTAVDGVRTHARDLGVGGRVTAEQHDLARSFPAGEFDLVSAQYLQTPFPLPRGRVLRAAARALRPGGLLLIVDHGSTAPWSWNRDPDTHYPTPGEVAADLGLDPGQWPVVRAEMPRRQAVGPAGETATVTDNVLLIQRTAA</sequence>